<evidence type="ECO:0000256" key="1">
    <source>
        <dbReference type="ARBA" id="ARBA00022801"/>
    </source>
</evidence>
<gene>
    <name evidence="3" type="ORF">KAK11_00700</name>
</gene>
<dbReference type="Gene3D" id="3.40.50.1820">
    <property type="entry name" value="alpha/beta hydrolase"/>
    <property type="match status" value="1"/>
</dbReference>
<proteinExistence type="predicted"/>
<accession>A0ABS5DRP5</accession>
<dbReference type="PANTHER" id="PTHR42776">
    <property type="entry name" value="SERINE PEPTIDASE S9 FAMILY MEMBER"/>
    <property type="match status" value="1"/>
</dbReference>
<dbReference type="InterPro" id="IPR001375">
    <property type="entry name" value="Peptidase_S9_cat"/>
</dbReference>
<evidence type="ECO:0000259" key="2">
    <source>
        <dbReference type="Pfam" id="PF00326"/>
    </source>
</evidence>
<dbReference type="Pfam" id="PF00326">
    <property type="entry name" value="Peptidase_S9"/>
    <property type="match status" value="1"/>
</dbReference>
<feature type="domain" description="Peptidase S9 prolyl oligopeptidase catalytic" evidence="2">
    <location>
        <begin position="392"/>
        <end position="604"/>
    </location>
</feature>
<name>A0ABS5DRP5_9BURK</name>
<dbReference type="Proteomes" id="UP000672097">
    <property type="component" value="Unassembled WGS sequence"/>
</dbReference>
<dbReference type="EMBL" id="JAGQDG010000001">
    <property type="protein sequence ID" value="MBQ0933826.1"/>
    <property type="molecule type" value="Genomic_DNA"/>
</dbReference>
<dbReference type="PANTHER" id="PTHR42776:SF27">
    <property type="entry name" value="DIPEPTIDYL PEPTIDASE FAMILY MEMBER 6"/>
    <property type="match status" value="1"/>
</dbReference>
<keyword evidence="4" id="KW-1185">Reference proteome</keyword>
<comment type="caution">
    <text evidence="3">The sequence shown here is derived from an EMBL/GenBank/DDBJ whole genome shotgun (WGS) entry which is preliminary data.</text>
</comment>
<keyword evidence="1" id="KW-0378">Hydrolase</keyword>
<evidence type="ECO:0000313" key="3">
    <source>
        <dbReference type="EMBL" id="MBQ0933826.1"/>
    </source>
</evidence>
<evidence type="ECO:0000313" key="4">
    <source>
        <dbReference type="Proteomes" id="UP000672097"/>
    </source>
</evidence>
<reference evidence="3 4" key="1">
    <citation type="submission" date="2021-04" db="EMBL/GenBank/DDBJ databases">
        <title>The genome sequence of type strain Ideonella paludis KCTC 32238.</title>
        <authorList>
            <person name="Liu Y."/>
        </authorList>
    </citation>
    <scope>NUCLEOTIDE SEQUENCE [LARGE SCALE GENOMIC DNA]</scope>
    <source>
        <strain evidence="3 4">KCTC 32238</strain>
    </source>
</reference>
<dbReference type="SUPFAM" id="SSF53474">
    <property type="entry name" value="alpha/beta-Hydrolases"/>
    <property type="match status" value="1"/>
</dbReference>
<protein>
    <submittedName>
        <fullName evidence="3">S9 family peptidase</fullName>
    </submittedName>
</protein>
<sequence>MAFKVRIKDQRARLVVLDLSTQQSTVVASFNDASVGHVNWVNNNRLVFDLAVWLLPANERDFNAGLFAVNADGSNFKELVESVSYFAKRPDAREMLPQGTRFLRSSAKADSDDVWVTLVEAWDKKVGADYRRIKRLNTVTGRWVDVDSPPHASHWVFDDQDELRAVSTDRRQRLTMEYRDVGGPWRVLSDQASLEGDIVPLAIDSQDQLYVSSRQKGGFAGVYRWDFKTQRPAPTPVAHVEGFDIFPTFLKRQQQLVGLRFTADASVTLWLQKDAQALQDALDKALPAAVNELSFARQGDSPHVLVRSFSDRNPGVSYVFNRDTKKFTKLGEARPDLKGRLMGEMDLVRIKARDGREVPTYLTLPPGASKKGLPLVVMVHGGPWSRGGDWRWNEEVQLLATRGYAVLQPEFRGSTGFGSDHFKAGWKQWGLAMQDDVTDATRWAIAQGIADPQRICIIGASYGGYATMMGLIKEPELYRCGVNWVGVSDPQLLYSVSWSDMTDAIKEYGLPQLLGDPVKDADLLKAASPLHQASRLKAPLLMVYGAKDERVPLIHGEKMRDALKPHNSNVEWVVFPDAGHGWADEETQINFWSRVEKFLARHLAAPQK</sequence>
<dbReference type="SUPFAM" id="SSF50993">
    <property type="entry name" value="Peptidase/esterase 'gauge' domain"/>
    <property type="match status" value="1"/>
</dbReference>
<dbReference type="InterPro" id="IPR029058">
    <property type="entry name" value="AB_hydrolase_fold"/>
</dbReference>
<dbReference type="RefSeq" id="WP_210805158.1">
    <property type="nucleotide sequence ID" value="NZ_JAGQDG010000001.1"/>
</dbReference>
<organism evidence="3 4">
    <name type="scientific">Ideonella paludis</name>
    <dbReference type="NCBI Taxonomy" id="1233411"/>
    <lineage>
        <taxon>Bacteria</taxon>
        <taxon>Pseudomonadati</taxon>
        <taxon>Pseudomonadota</taxon>
        <taxon>Betaproteobacteria</taxon>
        <taxon>Burkholderiales</taxon>
        <taxon>Sphaerotilaceae</taxon>
        <taxon>Ideonella</taxon>
    </lineage>
</organism>